<name>A0A2R6RLV9_9APHY</name>
<protein>
    <submittedName>
        <fullName evidence="1">Uncharacterized protein</fullName>
    </submittedName>
</protein>
<organism evidence="1 2">
    <name type="scientific">Hermanssonia centrifuga</name>
    <dbReference type="NCBI Taxonomy" id="98765"/>
    <lineage>
        <taxon>Eukaryota</taxon>
        <taxon>Fungi</taxon>
        <taxon>Dikarya</taxon>
        <taxon>Basidiomycota</taxon>
        <taxon>Agaricomycotina</taxon>
        <taxon>Agaricomycetes</taxon>
        <taxon>Polyporales</taxon>
        <taxon>Meruliaceae</taxon>
        <taxon>Hermanssonia</taxon>
    </lineage>
</organism>
<dbReference type="AlphaFoldDB" id="A0A2R6RLV9"/>
<dbReference type="Proteomes" id="UP000186601">
    <property type="component" value="Unassembled WGS sequence"/>
</dbReference>
<accession>A0A2R6RLV9</accession>
<dbReference type="EMBL" id="MLYV02000224">
    <property type="protein sequence ID" value="PSS31014.1"/>
    <property type="molecule type" value="Genomic_DNA"/>
</dbReference>
<sequence>MYSDENMYQYVQQGSSHVTSAKAVSNILPKHISKSDFRIEDVEPNEWWSAHNTDDESRTKSEAAFVEIKALVNNFQNTAIFDKRE</sequence>
<evidence type="ECO:0000313" key="2">
    <source>
        <dbReference type="Proteomes" id="UP000186601"/>
    </source>
</evidence>
<proteinExistence type="predicted"/>
<reference evidence="1 2" key="1">
    <citation type="submission" date="2018-02" db="EMBL/GenBank/DDBJ databases">
        <title>Genome sequence of the basidiomycete white-rot fungus Phlebia centrifuga.</title>
        <authorList>
            <person name="Granchi Z."/>
            <person name="Peng M."/>
            <person name="de Vries R.P."/>
            <person name="Hilden K."/>
            <person name="Makela M.R."/>
            <person name="Grigoriev I."/>
            <person name="Riley R."/>
        </authorList>
    </citation>
    <scope>NUCLEOTIDE SEQUENCE [LARGE SCALE GENOMIC DNA]</scope>
    <source>
        <strain evidence="1 2">FBCC195</strain>
    </source>
</reference>
<comment type="caution">
    <text evidence="1">The sequence shown here is derived from an EMBL/GenBank/DDBJ whole genome shotgun (WGS) entry which is preliminary data.</text>
</comment>
<evidence type="ECO:0000313" key="1">
    <source>
        <dbReference type="EMBL" id="PSS31014.1"/>
    </source>
</evidence>
<gene>
    <name evidence="1" type="ORF">PHLCEN_2v2460</name>
</gene>
<keyword evidence="2" id="KW-1185">Reference proteome</keyword>